<keyword evidence="6" id="KW-0064">Aspartyl protease</keyword>
<dbReference type="PANTHER" id="PTHR15397">
    <property type="entry name" value="SODIUM-GLUCOSE COTRANSPORTER REGULATORY PROTEIN -RELATED"/>
    <property type="match status" value="1"/>
</dbReference>
<evidence type="ECO:0000256" key="6">
    <source>
        <dbReference type="ARBA" id="ARBA00022750"/>
    </source>
</evidence>
<evidence type="ECO:0000256" key="5">
    <source>
        <dbReference type="ARBA" id="ARBA00022670"/>
    </source>
</evidence>
<accession>A0A0X8HUW4</accession>
<dbReference type="Pfam" id="PF09668">
    <property type="entry name" value="Asp_protease"/>
    <property type="match status" value="1"/>
</dbReference>
<dbReference type="GeneID" id="28725181"/>
<keyword evidence="5" id="KW-0645">Protease</keyword>
<dbReference type="EMBL" id="CP014246">
    <property type="protein sequence ID" value="AMD21864.1"/>
    <property type="molecule type" value="Genomic_DNA"/>
</dbReference>
<dbReference type="InterPro" id="IPR015940">
    <property type="entry name" value="UBA"/>
</dbReference>
<comment type="subcellular location">
    <subcellularLocation>
        <location evidence="1">Cytoplasm</location>
    </subcellularLocation>
</comment>
<dbReference type="CDD" id="cd01796">
    <property type="entry name" value="Ubl_Ddi1_like"/>
    <property type="match status" value="1"/>
</dbReference>
<evidence type="ECO:0000313" key="11">
    <source>
        <dbReference type="Proteomes" id="UP000243052"/>
    </source>
</evidence>
<evidence type="ECO:0000256" key="2">
    <source>
        <dbReference type="ARBA" id="ARBA00009136"/>
    </source>
</evidence>
<evidence type="ECO:0000256" key="4">
    <source>
        <dbReference type="ARBA" id="ARBA00022490"/>
    </source>
</evidence>
<evidence type="ECO:0000259" key="8">
    <source>
        <dbReference type="PROSITE" id="PS50030"/>
    </source>
</evidence>
<dbReference type="InterPro" id="IPR009060">
    <property type="entry name" value="UBA-like_sf"/>
</dbReference>
<keyword evidence="4" id="KW-0963">Cytoplasm</keyword>
<evidence type="ECO:0000256" key="3">
    <source>
        <dbReference type="ARBA" id="ARBA00021491"/>
    </source>
</evidence>
<dbReference type="SUPFAM" id="SSF46934">
    <property type="entry name" value="UBA-like"/>
    <property type="match status" value="1"/>
</dbReference>
<dbReference type="STRING" id="45286.A0A0X8HUW4"/>
<dbReference type="PANTHER" id="PTHR15397:SF3">
    <property type="entry name" value="DNA DAMAGE INDUCIBLE 1 HOMOLOG 2"/>
    <property type="match status" value="1"/>
</dbReference>
<dbReference type="CDD" id="cd14309">
    <property type="entry name" value="UBA_scDdi1_like"/>
    <property type="match status" value="1"/>
</dbReference>
<dbReference type="CDD" id="cd05479">
    <property type="entry name" value="RP_DDI"/>
    <property type="match status" value="1"/>
</dbReference>
<evidence type="ECO:0000313" key="10">
    <source>
        <dbReference type="EMBL" id="AMD21864.1"/>
    </source>
</evidence>
<dbReference type="InterPro" id="IPR021109">
    <property type="entry name" value="Peptidase_aspartic_dom_sf"/>
</dbReference>
<sequence>MNITVTNEMTEEVLGPFELSNDMKLMDLFALLDFREEKQALWHNRKELTSSDNEKTLEELGFADNDLLILRRKTMSNQFQGLTNDLSDDEFVEMMRNSLQHNPSLRSNMSISGVEHIINDRQMFKELLGPMLLRRRAQFQGQNPFSTSSYDYDSLVSNPSIPQNQMNEILNQREIDEQLRSAMEYTPEVFTSVHMLYINLEINGHPVKAFVDSGAQTTIMSTALAEITDLTKYIDKRFRGIAMGVGKGEIVGKIHTAQIKIESQYLPCSFTVLETSVQMLLGLDMLKRYQACIDLKHNVLKIANVETPFLPEHQIPAEIEASANSINPQSSIAADAEQNEFDKTASKTQHVPVTLPNAKSGKHYPDTVIKQLMDLGFSRSEVVKALDQTGGNPDYAAAFLFQ</sequence>
<dbReference type="PROSITE" id="PS50175">
    <property type="entry name" value="ASP_PROT_RETROV"/>
    <property type="match status" value="1"/>
</dbReference>
<feature type="domain" description="UBA" evidence="8">
    <location>
        <begin position="363"/>
        <end position="402"/>
    </location>
</feature>
<evidence type="ECO:0000256" key="7">
    <source>
        <dbReference type="ARBA" id="ARBA00022801"/>
    </source>
</evidence>
<dbReference type="Gene3D" id="3.10.20.90">
    <property type="entry name" value="Phosphatidylinositol 3-kinase Catalytic Subunit, Chain A, domain 1"/>
    <property type="match status" value="1"/>
</dbReference>
<gene>
    <name evidence="10" type="ORF">AW171_hschr63851</name>
</gene>
<feature type="domain" description="Peptidase A2" evidence="9">
    <location>
        <begin position="207"/>
        <end position="285"/>
    </location>
</feature>
<dbReference type="Proteomes" id="UP000243052">
    <property type="component" value="Chromosome vi"/>
</dbReference>
<dbReference type="PROSITE" id="PS50030">
    <property type="entry name" value="UBA"/>
    <property type="match status" value="1"/>
</dbReference>
<dbReference type="SUPFAM" id="SSF50630">
    <property type="entry name" value="Acid proteases"/>
    <property type="match status" value="1"/>
</dbReference>
<dbReference type="OrthoDB" id="1047367at2759"/>
<dbReference type="Pfam" id="PF00627">
    <property type="entry name" value="UBA"/>
    <property type="match status" value="1"/>
</dbReference>
<dbReference type="RefSeq" id="XP_017988860.1">
    <property type="nucleotide sequence ID" value="XM_018133371.1"/>
</dbReference>
<reference evidence="10 11" key="1">
    <citation type="submission" date="2016-01" db="EMBL/GenBank/DDBJ databases">
        <title>Genome sequence of the yeast Holleya sinecauda.</title>
        <authorList>
            <person name="Dietrich F.S."/>
        </authorList>
    </citation>
    <scope>NUCLEOTIDE SEQUENCE [LARGE SCALE GENOMIC DNA]</scope>
    <source>
        <strain evidence="10 11">ATCC 58844</strain>
    </source>
</reference>
<evidence type="ECO:0000256" key="1">
    <source>
        <dbReference type="ARBA" id="ARBA00004496"/>
    </source>
</evidence>
<evidence type="ECO:0000259" key="9">
    <source>
        <dbReference type="PROSITE" id="PS50175"/>
    </source>
</evidence>
<dbReference type="GO" id="GO:0005737">
    <property type="term" value="C:cytoplasm"/>
    <property type="evidence" value="ECO:0007669"/>
    <property type="project" value="UniProtKB-SubCell"/>
</dbReference>
<organism evidence="10 11">
    <name type="scientific">Eremothecium sinecaudum</name>
    <dbReference type="NCBI Taxonomy" id="45286"/>
    <lineage>
        <taxon>Eukaryota</taxon>
        <taxon>Fungi</taxon>
        <taxon>Dikarya</taxon>
        <taxon>Ascomycota</taxon>
        <taxon>Saccharomycotina</taxon>
        <taxon>Saccharomycetes</taxon>
        <taxon>Saccharomycetales</taxon>
        <taxon>Saccharomycetaceae</taxon>
        <taxon>Eremothecium</taxon>
    </lineage>
</organism>
<name>A0A0X8HUW4_9SACH</name>
<dbReference type="Gene3D" id="2.40.70.10">
    <property type="entry name" value="Acid Proteases"/>
    <property type="match status" value="1"/>
</dbReference>
<protein>
    <recommendedName>
        <fullName evidence="3">DNA damage-inducible protein 1</fullName>
    </recommendedName>
</protein>
<keyword evidence="11" id="KW-1185">Reference proteome</keyword>
<dbReference type="GO" id="GO:0006508">
    <property type="term" value="P:proteolysis"/>
    <property type="evidence" value="ECO:0007669"/>
    <property type="project" value="UniProtKB-KW"/>
</dbReference>
<dbReference type="InterPro" id="IPR001995">
    <property type="entry name" value="Peptidase_A2_cat"/>
</dbReference>
<dbReference type="GO" id="GO:0004190">
    <property type="term" value="F:aspartic-type endopeptidase activity"/>
    <property type="evidence" value="ECO:0007669"/>
    <property type="project" value="UniProtKB-KW"/>
</dbReference>
<keyword evidence="7" id="KW-0378">Hydrolase</keyword>
<proteinExistence type="inferred from homology"/>
<dbReference type="InterPro" id="IPR019103">
    <property type="entry name" value="Peptidase_aspartic_DDI1-type"/>
</dbReference>
<dbReference type="AlphaFoldDB" id="A0A0X8HUW4"/>
<dbReference type="Gene3D" id="1.10.8.10">
    <property type="entry name" value="DNA helicase RuvA subunit, C-terminal domain"/>
    <property type="match status" value="1"/>
</dbReference>
<dbReference type="InterPro" id="IPR033882">
    <property type="entry name" value="DDI1_N"/>
</dbReference>
<comment type="similarity">
    <text evidence="2">Belongs to the DDI1 family.</text>
</comment>
<dbReference type="SMART" id="SM00165">
    <property type="entry name" value="UBA"/>
    <property type="match status" value="1"/>
</dbReference>